<proteinExistence type="predicted"/>
<keyword evidence="1" id="KW-1133">Transmembrane helix</keyword>
<evidence type="ECO:0000256" key="1">
    <source>
        <dbReference type="SAM" id="Phobius"/>
    </source>
</evidence>
<keyword evidence="3" id="KW-1185">Reference proteome</keyword>
<protein>
    <submittedName>
        <fullName evidence="2">Uncharacterized protein</fullName>
    </submittedName>
</protein>
<gene>
    <name evidence="2" type="ORF">ANE_LOCUS4767</name>
</gene>
<keyword evidence="1" id="KW-0472">Membrane</keyword>
<organism evidence="2 3">
    <name type="scientific">Arabis nemorensis</name>
    <dbReference type="NCBI Taxonomy" id="586526"/>
    <lineage>
        <taxon>Eukaryota</taxon>
        <taxon>Viridiplantae</taxon>
        <taxon>Streptophyta</taxon>
        <taxon>Embryophyta</taxon>
        <taxon>Tracheophyta</taxon>
        <taxon>Spermatophyta</taxon>
        <taxon>Magnoliopsida</taxon>
        <taxon>eudicotyledons</taxon>
        <taxon>Gunneridae</taxon>
        <taxon>Pentapetalae</taxon>
        <taxon>rosids</taxon>
        <taxon>malvids</taxon>
        <taxon>Brassicales</taxon>
        <taxon>Brassicaceae</taxon>
        <taxon>Arabideae</taxon>
        <taxon>Arabis</taxon>
    </lineage>
</organism>
<evidence type="ECO:0000313" key="3">
    <source>
        <dbReference type="Proteomes" id="UP000489600"/>
    </source>
</evidence>
<dbReference type="AlphaFoldDB" id="A0A565AY45"/>
<dbReference type="EMBL" id="CABITT030000002">
    <property type="protein sequence ID" value="VVA94322.1"/>
    <property type="molecule type" value="Genomic_DNA"/>
</dbReference>
<accession>A0A565AY45</accession>
<feature type="transmembrane region" description="Helical" evidence="1">
    <location>
        <begin position="48"/>
        <end position="66"/>
    </location>
</feature>
<name>A0A565AY45_9BRAS</name>
<evidence type="ECO:0000313" key="2">
    <source>
        <dbReference type="EMBL" id="VVA94322.1"/>
    </source>
</evidence>
<keyword evidence="1" id="KW-0812">Transmembrane</keyword>
<reference evidence="2" key="1">
    <citation type="submission" date="2019-07" db="EMBL/GenBank/DDBJ databases">
        <authorList>
            <person name="Dittberner H."/>
        </authorList>
    </citation>
    <scope>NUCLEOTIDE SEQUENCE [LARGE SCALE GENOMIC DNA]</scope>
</reference>
<comment type="caution">
    <text evidence="2">The sequence shown here is derived from an EMBL/GenBank/DDBJ whole genome shotgun (WGS) entry which is preliminary data.</text>
</comment>
<dbReference type="Proteomes" id="UP000489600">
    <property type="component" value="Unassembled WGS sequence"/>
</dbReference>
<sequence length="75" mass="8385">MSSKRKQKICVGKQDCRVTKKSEVYIATNEESLVEEENAFVVRKSNKLTVLEIVSFTATLVLLLSLPSTRRLGLG</sequence>